<evidence type="ECO:0008006" key="3">
    <source>
        <dbReference type="Google" id="ProtNLM"/>
    </source>
</evidence>
<name>A0A9P5TUG3_9AGAR</name>
<accession>A0A9P5TUG3</accession>
<organism evidence="1 2">
    <name type="scientific">Rhodocollybia butyracea</name>
    <dbReference type="NCBI Taxonomy" id="206335"/>
    <lineage>
        <taxon>Eukaryota</taxon>
        <taxon>Fungi</taxon>
        <taxon>Dikarya</taxon>
        <taxon>Basidiomycota</taxon>
        <taxon>Agaricomycotina</taxon>
        <taxon>Agaricomycetes</taxon>
        <taxon>Agaricomycetidae</taxon>
        <taxon>Agaricales</taxon>
        <taxon>Marasmiineae</taxon>
        <taxon>Omphalotaceae</taxon>
        <taxon>Rhodocollybia</taxon>
    </lineage>
</organism>
<dbReference type="Gene3D" id="3.80.10.10">
    <property type="entry name" value="Ribonuclease Inhibitor"/>
    <property type="match status" value="1"/>
</dbReference>
<comment type="caution">
    <text evidence="1">The sequence shown here is derived from an EMBL/GenBank/DDBJ whole genome shotgun (WGS) entry which is preliminary data.</text>
</comment>
<evidence type="ECO:0000313" key="1">
    <source>
        <dbReference type="EMBL" id="KAF9019824.1"/>
    </source>
</evidence>
<evidence type="ECO:0000313" key="2">
    <source>
        <dbReference type="Proteomes" id="UP000772434"/>
    </source>
</evidence>
<dbReference type="EMBL" id="JADNRY010001190">
    <property type="protein sequence ID" value="KAF9019824.1"/>
    <property type="molecule type" value="Genomic_DNA"/>
</dbReference>
<keyword evidence="2" id="KW-1185">Reference proteome</keyword>
<dbReference type="SUPFAM" id="SSF52047">
    <property type="entry name" value="RNI-like"/>
    <property type="match status" value="1"/>
</dbReference>
<dbReference type="InterPro" id="IPR032675">
    <property type="entry name" value="LRR_dom_sf"/>
</dbReference>
<dbReference type="Proteomes" id="UP000772434">
    <property type="component" value="Unassembled WGS sequence"/>
</dbReference>
<dbReference type="AlphaFoldDB" id="A0A9P5TUG3"/>
<sequence length="460" mass="52507">MPLCSSYGGNTFAPRVVPDLPGLHNKLRTESGPASVQPDEVASLLQNIQQDLEDYEAQIYPLERLRQEKEHLERYATQLQFLLSPFRKVPDEILRRIFDDCCDTNSFQVFDCDRCDSNSSDSVDLEHSIPTSALTSKPAMVVSSVCSRWRSHALSMPAIWSRISLEWEGDPNEDGYCDDECAEAFSPLSNFLHRSQQHPLTVNLKIEGWPFLKEGVLHPWLAQLFGQISRFRDFSFDCNGTFKELLDSAGISLPSFPVLTRLCIRRSIDKEYLMPFLDTTPNQSLRSQETLDDVHQGFNHLQLSHMDFFPEVADIGNLFDRCLNLSSLRIAVSSWDSRSDLYPTSPSRLEILAVRFRYKDSHDSRSVFPFLRLPSLKSLHLEKPYDDQADEDISGTKLNFKPFMVFVKQSCFQLTTFSIQQLFISDANLVHILIHLPTLQNLTVDDDGIPPNAAPYHHNS</sequence>
<proteinExistence type="predicted"/>
<reference evidence="1" key="1">
    <citation type="submission" date="2020-11" db="EMBL/GenBank/DDBJ databases">
        <authorList>
            <consortium name="DOE Joint Genome Institute"/>
            <person name="Ahrendt S."/>
            <person name="Riley R."/>
            <person name="Andreopoulos W."/>
            <person name="Labutti K."/>
            <person name="Pangilinan J."/>
            <person name="Ruiz-Duenas F.J."/>
            <person name="Barrasa J.M."/>
            <person name="Sanchez-Garcia M."/>
            <person name="Camarero S."/>
            <person name="Miyauchi S."/>
            <person name="Serrano A."/>
            <person name="Linde D."/>
            <person name="Babiker R."/>
            <person name="Drula E."/>
            <person name="Ayuso-Fernandez I."/>
            <person name="Pacheco R."/>
            <person name="Padilla G."/>
            <person name="Ferreira P."/>
            <person name="Barriuso J."/>
            <person name="Kellner H."/>
            <person name="Castanera R."/>
            <person name="Alfaro M."/>
            <person name="Ramirez L."/>
            <person name="Pisabarro A.G."/>
            <person name="Kuo A."/>
            <person name="Tritt A."/>
            <person name="Lipzen A."/>
            <person name="He G."/>
            <person name="Yan M."/>
            <person name="Ng V."/>
            <person name="Cullen D."/>
            <person name="Martin F."/>
            <person name="Rosso M.-N."/>
            <person name="Henrissat B."/>
            <person name="Hibbett D."/>
            <person name="Martinez A.T."/>
            <person name="Grigoriev I.V."/>
        </authorList>
    </citation>
    <scope>NUCLEOTIDE SEQUENCE</scope>
    <source>
        <strain evidence="1">AH 40177</strain>
    </source>
</reference>
<gene>
    <name evidence="1" type="ORF">BDP27DRAFT_1469497</name>
</gene>
<protein>
    <recommendedName>
        <fullName evidence="3">F-box domain-containing protein</fullName>
    </recommendedName>
</protein>